<organism evidence="6 7">
    <name type="scientific">Haloactinospora alba</name>
    <dbReference type="NCBI Taxonomy" id="405555"/>
    <lineage>
        <taxon>Bacteria</taxon>
        <taxon>Bacillati</taxon>
        <taxon>Actinomycetota</taxon>
        <taxon>Actinomycetes</taxon>
        <taxon>Streptosporangiales</taxon>
        <taxon>Nocardiopsidaceae</taxon>
        <taxon>Haloactinospora</taxon>
    </lineage>
</organism>
<reference evidence="6 7" key="1">
    <citation type="submission" date="2019-06" db="EMBL/GenBank/DDBJ databases">
        <title>Sequencing the genomes of 1000 actinobacteria strains.</title>
        <authorList>
            <person name="Klenk H.-P."/>
        </authorList>
    </citation>
    <scope>NUCLEOTIDE SEQUENCE [LARGE SCALE GENOMIC DNA]</scope>
    <source>
        <strain evidence="6 7">DSM 45015</strain>
    </source>
</reference>
<dbReference type="InterPro" id="IPR050770">
    <property type="entry name" value="Intradiol_RC_Dioxygenase"/>
</dbReference>
<dbReference type="SUPFAM" id="SSF49482">
    <property type="entry name" value="Aromatic compound dioxygenase"/>
    <property type="match status" value="1"/>
</dbReference>
<evidence type="ECO:0000259" key="5">
    <source>
        <dbReference type="PROSITE" id="PS00083"/>
    </source>
</evidence>
<protein>
    <submittedName>
        <fullName evidence="6">Protocatechuate 3,4-dioxygenase beta subunit</fullName>
    </submittedName>
</protein>
<dbReference type="EMBL" id="VFQC01000001">
    <property type="protein sequence ID" value="TQN31128.1"/>
    <property type="molecule type" value="Genomic_DNA"/>
</dbReference>
<evidence type="ECO:0000256" key="2">
    <source>
        <dbReference type="ARBA" id="ARBA00022964"/>
    </source>
</evidence>
<dbReference type="Pfam" id="PF12391">
    <property type="entry name" value="PCDO_beta_N"/>
    <property type="match status" value="1"/>
</dbReference>
<dbReference type="PANTHER" id="PTHR33711:SF10">
    <property type="entry name" value="INTRADIOL RING-CLEAVAGE DIOXYGENASES DOMAIN-CONTAINING PROTEIN"/>
    <property type="match status" value="1"/>
</dbReference>
<keyword evidence="7" id="KW-1185">Reference proteome</keyword>
<comment type="similarity">
    <text evidence="1">Belongs to the intradiol ring-cleavage dioxygenase family.</text>
</comment>
<evidence type="ECO:0000313" key="7">
    <source>
        <dbReference type="Proteomes" id="UP000317422"/>
    </source>
</evidence>
<dbReference type="InterPro" id="IPR015889">
    <property type="entry name" value="Intradiol_dOase_core"/>
</dbReference>
<dbReference type="InterPro" id="IPR024756">
    <property type="entry name" value="PCDO_beta_N"/>
</dbReference>
<dbReference type="Proteomes" id="UP000317422">
    <property type="component" value="Unassembled WGS sequence"/>
</dbReference>
<dbReference type="AlphaFoldDB" id="A0A543NH07"/>
<sequence length="248" mass="28031">MSPTGAYTGGTADPTGYIRDHDVHPPMDYPGYRSTALRHPKRPLELLPHMLTEVTAPLLGQDTLGELDNDLTRQHAGEPQGQRIIVHGQVRDSGGQPVPNTLIEIWQANAGGRYRHANDNWPSPLDPNFTGVGRTLTDGSGRYRFTTIRPGAYPWGNHTNAWRPAHIHFSLFGRAFAQRLVTQMYFPEDPLFFQDPMWNSIPDERARQRLVASFDYANTEEQWALAYRWDIVLRGREATVFEPVEGGD</sequence>
<accession>A0A543NH07</accession>
<comment type="caution">
    <text evidence="6">The sequence shown here is derived from an EMBL/GenBank/DDBJ whole genome shotgun (WGS) entry which is preliminary data.</text>
</comment>
<dbReference type="OrthoDB" id="9805815at2"/>
<feature type="domain" description="Intradiol ring-cleavage dioxygenases" evidence="5">
    <location>
        <begin position="86"/>
        <end position="114"/>
    </location>
</feature>
<feature type="region of interest" description="Disordered" evidence="4">
    <location>
        <begin position="1"/>
        <end position="20"/>
    </location>
</feature>
<dbReference type="NCBIfam" id="TIGR02422">
    <property type="entry name" value="protocat_beta"/>
    <property type="match status" value="1"/>
</dbReference>
<dbReference type="Pfam" id="PF00775">
    <property type="entry name" value="Dioxygenase_C"/>
    <property type="match status" value="1"/>
</dbReference>
<evidence type="ECO:0000256" key="3">
    <source>
        <dbReference type="ARBA" id="ARBA00023002"/>
    </source>
</evidence>
<dbReference type="Gene3D" id="2.60.130.10">
    <property type="entry name" value="Aromatic compound dioxygenase"/>
    <property type="match status" value="1"/>
</dbReference>
<gene>
    <name evidence="6" type="ORF">FHX37_1019</name>
</gene>
<dbReference type="InterPro" id="IPR012785">
    <property type="entry name" value="Protocat_dOase_b"/>
</dbReference>
<evidence type="ECO:0000256" key="4">
    <source>
        <dbReference type="SAM" id="MobiDB-lite"/>
    </source>
</evidence>
<dbReference type="CDD" id="cd03464">
    <property type="entry name" value="3_4-PCD_beta"/>
    <property type="match status" value="1"/>
</dbReference>
<dbReference type="PANTHER" id="PTHR33711">
    <property type="entry name" value="DIOXYGENASE, PUTATIVE (AFU_ORTHOLOGUE AFUA_2G02910)-RELATED"/>
    <property type="match status" value="1"/>
</dbReference>
<dbReference type="GO" id="GO:0018578">
    <property type="term" value="F:protocatechuate 3,4-dioxygenase activity"/>
    <property type="evidence" value="ECO:0007669"/>
    <property type="project" value="InterPro"/>
</dbReference>
<dbReference type="InterPro" id="IPR000627">
    <property type="entry name" value="Intradiol_dOase_C"/>
</dbReference>
<keyword evidence="3" id="KW-0560">Oxidoreductase</keyword>
<dbReference type="GO" id="GO:0008199">
    <property type="term" value="F:ferric iron binding"/>
    <property type="evidence" value="ECO:0007669"/>
    <property type="project" value="InterPro"/>
</dbReference>
<evidence type="ECO:0000313" key="6">
    <source>
        <dbReference type="EMBL" id="TQN31128.1"/>
    </source>
</evidence>
<dbReference type="GO" id="GO:0019619">
    <property type="term" value="P:3,4-dihydroxybenzoate catabolic process"/>
    <property type="evidence" value="ECO:0007669"/>
    <property type="project" value="InterPro"/>
</dbReference>
<dbReference type="PROSITE" id="PS00083">
    <property type="entry name" value="INTRADIOL_DIOXYGENAS"/>
    <property type="match status" value="1"/>
</dbReference>
<keyword evidence="2 6" id="KW-0223">Dioxygenase</keyword>
<proteinExistence type="inferred from homology"/>
<dbReference type="RefSeq" id="WP_141922384.1">
    <property type="nucleotide sequence ID" value="NZ_VFQC01000001.1"/>
</dbReference>
<evidence type="ECO:0000256" key="1">
    <source>
        <dbReference type="ARBA" id="ARBA00007825"/>
    </source>
</evidence>
<name>A0A543NH07_9ACTN</name>